<keyword evidence="5" id="KW-0802">TPR repeat</keyword>
<evidence type="ECO:0000256" key="7">
    <source>
        <dbReference type="ARBA" id="ARBA00039966"/>
    </source>
</evidence>
<dbReference type="Proteomes" id="UP001497644">
    <property type="component" value="Chromosome 4"/>
</dbReference>
<keyword evidence="12" id="KW-1185">Reference proteome</keyword>
<evidence type="ECO:0000256" key="5">
    <source>
        <dbReference type="ARBA" id="ARBA00022803"/>
    </source>
</evidence>
<feature type="region of interest" description="Disordered" evidence="9">
    <location>
        <begin position="63"/>
        <end position="89"/>
    </location>
</feature>
<evidence type="ECO:0000256" key="3">
    <source>
        <dbReference type="ARBA" id="ARBA00022490"/>
    </source>
</evidence>
<evidence type="ECO:0000256" key="8">
    <source>
        <dbReference type="ARBA" id="ARBA00041958"/>
    </source>
</evidence>
<dbReference type="GO" id="GO:0097431">
    <property type="term" value="C:mitotic spindle pole"/>
    <property type="evidence" value="ECO:0007669"/>
    <property type="project" value="TreeGrafter"/>
</dbReference>
<keyword evidence="10" id="KW-0472">Membrane</keyword>
<keyword evidence="6" id="KW-0206">Cytoskeleton</keyword>
<gene>
    <name evidence="11" type="ORF">LPLAT_LOCUS8844</name>
</gene>
<dbReference type="PANTHER" id="PTHR16056:SF16">
    <property type="entry name" value="REGULATOR OF MICROTUBULE DYNAMICS PROTEIN 1"/>
    <property type="match status" value="1"/>
</dbReference>
<keyword evidence="10" id="KW-1133">Transmembrane helix</keyword>
<keyword evidence="3" id="KW-0963">Cytoplasm</keyword>
<reference evidence="11" key="1">
    <citation type="submission" date="2024-04" db="EMBL/GenBank/DDBJ databases">
        <authorList>
            <consortium name="Molecular Ecology Group"/>
        </authorList>
    </citation>
    <scope>NUCLEOTIDE SEQUENCE</scope>
</reference>
<dbReference type="GO" id="GO:0005876">
    <property type="term" value="C:spindle microtubule"/>
    <property type="evidence" value="ECO:0007669"/>
    <property type="project" value="TreeGrafter"/>
</dbReference>
<proteinExistence type="predicted"/>
<evidence type="ECO:0000313" key="11">
    <source>
        <dbReference type="EMBL" id="CAL1683031.1"/>
    </source>
</evidence>
<comment type="subunit">
    <text evidence="2">Interacts with microtubules.</text>
</comment>
<dbReference type="InterPro" id="IPR011990">
    <property type="entry name" value="TPR-like_helical_dom_sf"/>
</dbReference>
<comment type="subcellular location">
    <subcellularLocation>
        <location evidence="1">Cytoplasm</location>
        <location evidence="1">Cytoskeleton</location>
    </subcellularLocation>
</comment>
<evidence type="ECO:0000256" key="4">
    <source>
        <dbReference type="ARBA" id="ARBA00022737"/>
    </source>
</evidence>
<dbReference type="Pfam" id="PF21033">
    <property type="entry name" value="RMD1-3"/>
    <property type="match status" value="1"/>
</dbReference>
<dbReference type="SUPFAM" id="SSF48452">
    <property type="entry name" value="TPR-like"/>
    <property type="match status" value="1"/>
</dbReference>
<evidence type="ECO:0000256" key="1">
    <source>
        <dbReference type="ARBA" id="ARBA00004245"/>
    </source>
</evidence>
<protein>
    <recommendedName>
        <fullName evidence="7">Regulator of microtubule dynamics protein 1</fullName>
    </recommendedName>
    <alternativeName>
        <fullName evidence="8">Protein FAM82B</fullName>
    </alternativeName>
</protein>
<accession>A0AAV2NRK4</accession>
<keyword evidence="4" id="KW-0677">Repeat</keyword>
<organism evidence="11 12">
    <name type="scientific">Lasius platythorax</name>
    <dbReference type="NCBI Taxonomy" id="488582"/>
    <lineage>
        <taxon>Eukaryota</taxon>
        <taxon>Metazoa</taxon>
        <taxon>Ecdysozoa</taxon>
        <taxon>Arthropoda</taxon>
        <taxon>Hexapoda</taxon>
        <taxon>Insecta</taxon>
        <taxon>Pterygota</taxon>
        <taxon>Neoptera</taxon>
        <taxon>Endopterygota</taxon>
        <taxon>Hymenoptera</taxon>
        <taxon>Apocrita</taxon>
        <taxon>Aculeata</taxon>
        <taxon>Formicoidea</taxon>
        <taxon>Formicidae</taxon>
        <taxon>Formicinae</taxon>
        <taxon>Lasius</taxon>
        <taxon>Lasius</taxon>
    </lineage>
</organism>
<name>A0AAV2NRK4_9HYME</name>
<dbReference type="GO" id="GO:0005737">
    <property type="term" value="C:cytoplasm"/>
    <property type="evidence" value="ECO:0007669"/>
    <property type="project" value="TreeGrafter"/>
</dbReference>
<dbReference type="AlphaFoldDB" id="A0AAV2NRK4"/>
<dbReference type="InterPro" id="IPR049039">
    <property type="entry name" value="RMD1-3_a_helical_rpt"/>
</dbReference>
<dbReference type="GO" id="GO:0008017">
    <property type="term" value="F:microtubule binding"/>
    <property type="evidence" value="ECO:0007669"/>
    <property type="project" value="TreeGrafter"/>
</dbReference>
<sequence>MSQLQTHLIAAAIGATIGVISAASIFIYQKVLEKQQHAMKNAHLDEVDRRLTELQTELERLRVQQGQQRKKKLSRKHDNDNTSIVTDNDTDGFSTAATDVGDDEFFDCSDSENNISDIENRTIEATYSGLDLSIFDVHHHHEGYEEDDYLKLRNLTDSYPDNIDVVWRYARSCYKYSDCITDSNAKKVTICAGINACEKLLTISNAYLHKWYAILVGVHGEFLPIAEKIKNGYRFKEHVMKALEIRPNDADLHHLLGRFRYEVASLGWIERKVATTLFSEPPSASYEDAIDSFQKAENFSVEVNLQNRLFLSKCYIALSEYELAYDWLEKICDLSVVSKDDEKIQNEARQLLIQYSRYRQ</sequence>
<dbReference type="Gene3D" id="1.25.40.10">
    <property type="entry name" value="Tetratricopeptide repeat domain"/>
    <property type="match status" value="1"/>
</dbReference>
<evidence type="ECO:0000313" key="12">
    <source>
        <dbReference type="Proteomes" id="UP001497644"/>
    </source>
</evidence>
<dbReference type="EMBL" id="OZ034827">
    <property type="protein sequence ID" value="CAL1683031.1"/>
    <property type="molecule type" value="Genomic_DNA"/>
</dbReference>
<evidence type="ECO:0000256" key="6">
    <source>
        <dbReference type="ARBA" id="ARBA00023212"/>
    </source>
</evidence>
<feature type="transmembrane region" description="Helical" evidence="10">
    <location>
        <begin position="6"/>
        <end position="28"/>
    </location>
</feature>
<evidence type="ECO:0000256" key="10">
    <source>
        <dbReference type="SAM" id="Phobius"/>
    </source>
</evidence>
<evidence type="ECO:0000256" key="2">
    <source>
        <dbReference type="ARBA" id="ARBA00011375"/>
    </source>
</evidence>
<dbReference type="PANTHER" id="PTHR16056">
    <property type="entry name" value="REGULATOR OF MICROTUBULE DYNAMICS PROTEIN"/>
    <property type="match status" value="1"/>
</dbReference>
<evidence type="ECO:0000256" key="9">
    <source>
        <dbReference type="SAM" id="MobiDB-lite"/>
    </source>
</evidence>
<keyword evidence="10" id="KW-0812">Transmembrane</keyword>